<dbReference type="EMBL" id="AZIM01002228">
    <property type="protein sequence ID" value="ETE64486.1"/>
    <property type="molecule type" value="Genomic_DNA"/>
</dbReference>
<evidence type="ECO:0000313" key="3">
    <source>
        <dbReference type="Proteomes" id="UP000018936"/>
    </source>
</evidence>
<comment type="caution">
    <text evidence="2">The sequence shown here is derived from an EMBL/GenBank/DDBJ whole genome shotgun (WGS) entry which is preliminary data.</text>
</comment>
<accession>V8NRC8</accession>
<feature type="region of interest" description="Disordered" evidence="1">
    <location>
        <begin position="48"/>
        <end position="85"/>
    </location>
</feature>
<feature type="non-terminal residue" evidence="2">
    <location>
        <position position="1"/>
    </location>
</feature>
<keyword evidence="3" id="KW-1185">Reference proteome</keyword>
<name>V8NRC8_OPHHA</name>
<reference evidence="2 3" key="1">
    <citation type="journal article" date="2013" name="Proc. Natl. Acad. Sci. U.S.A.">
        <title>The king cobra genome reveals dynamic gene evolution and adaptation in the snake venom system.</title>
        <authorList>
            <person name="Vonk F.J."/>
            <person name="Casewell N.R."/>
            <person name="Henkel C.V."/>
            <person name="Heimberg A.M."/>
            <person name="Jansen H.J."/>
            <person name="McCleary R.J."/>
            <person name="Kerkkamp H.M."/>
            <person name="Vos R.A."/>
            <person name="Guerreiro I."/>
            <person name="Calvete J.J."/>
            <person name="Wuster W."/>
            <person name="Woods A.E."/>
            <person name="Logan J.M."/>
            <person name="Harrison R.A."/>
            <person name="Castoe T.A."/>
            <person name="de Koning A.P."/>
            <person name="Pollock D.D."/>
            <person name="Yandell M."/>
            <person name="Calderon D."/>
            <person name="Renjifo C."/>
            <person name="Currier R.B."/>
            <person name="Salgado D."/>
            <person name="Pla D."/>
            <person name="Sanz L."/>
            <person name="Hyder A.S."/>
            <person name="Ribeiro J.M."/>
            <person name="Arntzen J.W."/>
            <person name="van den Thillart G.E."/>
            <person name="Boetzer M."/>
            <person name="Pirovano W."/>
            <person name="Dirks R.P."/>
            <person name="Spaink H.P."/>
            <person name="Duboule D."/>
            <person name="McGlinn E."/>
            <person name="Kini R.M."/>
            <person name="Richardson M.K."/>
        </authorList>
    </citation>
    <scope>NUCLEOTIDE SEQUENCE</scope>
    <source>
        <tissue evidence="2">Blood</tissue>
    </source>
</reference>
<dbReference type="AlphaFoldDB" id="V8NRC8"/>
<proteinExistence type="predicted"/>
<gene>
    <name evidence="2" type="primary">B19.4</name>
    <name evidence="2" type="ORF">L345_09746</name>
</gene>
<dbReference type="Proteomes" id="UP000018936">
    <property type="component" value="Unassembled WGS sequence"/>
</dbReference>
<evidence type="ECO:0000313" key="2">
    <source>
        <dbReference type="EMBL" id="ETE64486.1"/>
    </source>
</evidence>
<sequence>MPCQAHPLSVPRSQYLPSIFMSKGGKHRSHRLGTWEQARSVALLKEGRKEKQMKEKGGRERERGMEGEQEGRKEMEEKGGRDIGREGRKALFSLAEIGHTHSGLAPLALQSQTQLCCSPQ</sequence>
<organism evidence="2 3">
    <name type="scientific">Ophiophagus hannah</name>
    <name type="common">King cobra</name>
    <name type="synonym">Naja hannah</name>
    <dbReference type="NCBI Taxonomy" id="8665"/>
    <lineage>
        <taxon>Eukaryota</taxon>
        <taxon>Metazoa</taxon>
        <taxon>Chordata</taxon>
        <taxon>Craniata</taxon>
        <taxon>Vertebrata</taxon>
        <taxon>Euteleostomi</taxon>
        <taxon>Lepidosauria</taxon>
        <taxon>Squamata</taxon>
        <taxon>Bifurcata</taxon>
        <taxon>Unidentata</taxon>
        <taxon>Episquamata</taxon>
        <taxon>Toxicofera</taxon>
        <taxon>Serpentes</taxon>
        <taxon>Colubroidea</taxon>
        <taxon>Elapidae</taxon>
        <taxon>Elapinae</taxon>
        <taxon>Ophiophagus</taxon>
    </lineage>
</organism>
<protein>
    <submittedName>
        <fullName evidence="2">Late embryogenesis abundant protein B19.4</fullName>
    </submittedName>
</protein>
<evidence type="ECO:0000256" key="1">
    <source>
        <dbReference type="SAM" id="MobiDB-lite"/>
    </source>
</evidence>